<dbReference type="GO" id="GO:0000155">
    <property type="term" value="F:phosphorelay sensor kinase activity"/>
    <property type="evidence" value="ECO:0007669"/>
    <property type="project" value="InterPro"/>
</dbReference>
<dbReference type="InterPro" id="IPR003660">
    <property type="entry name" value="HAMP_dom"/>
</dbReference>
<feature type="domain" description="HAMP" evidence="13">
    <location>
        <begin position="169"/>
        <end position="222"/>
    </location>
</feature>
<dbReference type="SMART" id="SM00388">
    <property type="entry name" value="HisKA"/>
    <property type="match status" value="1"/>
</dbReference>
<keyword evidence="8 11" id="KW-1133">Transmembrane helix</keyword>
<feature type="domain" description="Histidine kinase" evidence="12">
    <location>
        <begin position="230"/>
        <end position="444"/>
    </location>
</feature>
<dbReference type="InterPro" id="IPR050428">
    <property type="entry name" value="TCS_sensor_his_kinase"/>
</dbReference>
<reference evidence="14" key="1">
    <citation type="journal article" date="2005" name="Environ. Microbiol.">
        <title>Genetic and functional properties of uncultivated thermophilic crenarchaeotes from a subsurface gold mine as revealed by analysis of genome fragments.</title>
        <authorList>
            <person name="Nunoura T."/>
            <person name="Hirayama H."/>
            <person name="Takami H."/>
            <person name="Oida H."/>
            <person name="Nishi S."/>
            <person name="Shimamura S."/>
            <person name="Suzuki Y."/>
            <person name="Inagaki F."/>
            <person name="Takai K."/>
            <person name="Nealson K.H."/>
            <person name="Horikoshi K."/>
        </authorList>
    </citation>
    <scope>NUCLEOTIDE SEQUENCE</scope>
</reference>
<dbReference type="PROSITE" id="PS50885">
    <property type="entry name" value="HAMP"/>
    <property type="match status" value="1"/>
</dbReference>
<dbReference type="Gene3D" id="6.10.340.10">
    <property type="match status" value="1"/>
</dbReference>
<organism evidence="14">
    <name type="scientific">Acetithermum autotrophicum</name>
    <dbReference type="NCBI Taxonomy" id="1446466"/>
    <lineage>
        <taxon>Bacteria</taxon>
        <taxon>Candidatus Bipolaricaulota</taxon>
        <taxon>Candidatus Acetithermum</taxon>
    </lineage>
</organism>
<dbReference type="PRINTS" id="PR00344">
    <property type="entry name" value="BCTRLSENSOR"/>
</dbReference>
<evidence type="ECO:0000256" key="6">
    <source>
        <dbReference type="ARBA" id="ARBA00022692"/>
    </source>
</evidence>
<dbReference type="EMBL" id="AP011801">
    <property type="protein sequence ID" value="BAL58473.1"/>
    <property type="molecule type" value="Genomic_DNA"/>
</dbReference>
<evidence type="ECO:0000256" key="3">
    <source>
        <dbReference type="ARBA" id="ARBA00012438"/>
    </source>
</evidence>
<evidence type="ECO:0000313" key="14">
    <source>
        <dbReference type="EMBL" id="BAL58473.1"/>
    </source>
</evidence>
<dbReference type="InterPro" id="IPR036097">
    <property type="entry name" value="HisK_dim/P_sf"/>
</dbReference>
<evidence type="ECO:0000256" key="10">
    <source>
        <dbReference type="ARBA" id="ARBA00023136"/>
    </source>
</evidence>
<proteinExistence type="predicted"/>
<dbReference type="SUPFAM" id="SSF55874">
    <property type="entry name" value="ATPase domain of HSP90 chaperone/DNA topoisomerase II/histidine kinase"/>
    <property type="match status" value="1"/>
</dbReference>
<evidence type="ECO:0000256" key="2">
    <source>
        <dbReference type="ARBA" id="ARBA00004370"/>
    </source>
</evidence>
<dbReference type="Gene3D" id="3.30.565.10">
    <property type="entry name" value="Histidine kinase-like ATPase, C-terminal domain"/>
    <property type="match status" value="1"/>
</dbReference>
<name>H5SQV6_ACEAU</name>
<dbReference type="EC" id="2.7.13.3" evidence="3"/>
<dbReference type="CDD" id="cd06225">
    <property type="entry name" value="HAMP"/>
    <property type="match status" value="1"/>
</dbReference>
<dbReference type="InterPro" id="IPR005467">
    <property type="entry name" value="His_kinase_dom"/>
</dbReference>
<evidence type="ECO:0000256" key="8">
    <source>
        <dbReference type="ARBA" id="ARBA00022989"/>
    </source>
</evidence>
<dbReference type="CDD" id="cd00082">
    <property type="entry name" value="HisKA"/>
    <property type="match status" value="1"/>
</dbReference>
<dbReference type="InterPro" id="IPR003594">
    <property type="entry name" value="HATPase_dom"/>
</dbReference>
<dbReference type="SUPFAM" id="SSF158472">
    <property type="entry name" value="HAMP domain-like"/>
    <property type="match status" value="1"/>
</dbReference>
<dbReference type="AlphaFoldDB" id="H5SQV6"/>
<keyword evidence="4" id="KW-0597">Phosphoprotein</keyword>
<comment type="catalytic activity">
    <reaction evidence="1">
        <text>ATP + protein L-histidine = ADP + protein N-phospho-L-histidine.</text>
        <dbReference type="EC" id="2.7.13.3"/>
    </reaction>
</comment>
<evidence type="ECO:0000256" key="11">
    <source>
        <dbReference type="SAM" id="Phobius"/>
    </source>
</evidence>
<protein>
    <recommendedName>
        <fullName evidence="3">histidine kinase</fullName>
        <ecNumber evidence="3">2.7.13.3</ecNumber>
    </recommendedName>
</protein>
<dbReference type="SMART" id="SM00304">
    <property type="entry name" value="HAMP"/>
    <property type="match status" value="1"/>
</dbReference>
<reference evidence="14" key="2">
    <citation type="journal article" date="2012" name="PLoS ONE">
        <title>A Deeply Branching Thermophilic Bacterium with an Ancient Acetyl-CoA Pathway Dominates a Subsurface Ecosystem.</title>
        <authorList>
            <person name="Takami H."/>
            <person name="Noguchi H."/>
            <person name="Takaki Y."/>
            <person name="Uchiyama I."/>
            <person name="Toyoda A."/>
            <person name="Nishi S."/>
            <person name="Chee G.-J."/>
            <person name="Arai W."/>
            <person name="Nunoura T."/>
            <person name="Itoh T."/>
            <person name="Hattori M."/>
            <person name="Takai K."/>
        </authorList>
    </citation>
    <scope>NUCLEOTIDE SEQUENCE</scope>
</reference>
<keyword evidence="7 14" id="KW-0418">Kinase</keyword>
<dbReference type="GO" id="GO:0005886">
    <property type="term" value="C:plasma membrane"/>
    <property type="evidence" value="ECO:0007669"/>
    <property type="project" value="TreeGrafter"/>
</dbReference>
<dbReference type="Pfam" id="PF00512">
    <property type="entry name" value="HisKA"/>
    <property type="match status" value="1"/>
</dbReference>
<evidence type="ECO:0000256" key="1">
    <source>
        <dbReference type="ARBA" id="ARBA00000085"/>
    </source>
</evidence>
<dbReference type="PANTHER" id="PTHR45436:SF5">
    <property type="entry name" value="SENSOR HISTIDINE KINASE TRCS"/>
    <property type="match status" value="1"/>
</dbReference>
<dbReference type="Gene3D" id="1.10.287.130">
    <property type="match status" value="1"/>
</dbReference>
<feature type="transmembrane region" description="Helical" evidence="11">
    <location>
        <begin position="147"/>
        <end position="168"/>
    </location>
</feature>
<accession>H5SQV6</accession>
<evidence type="ECO:0000256" key="7">
    <source>
        <dbReference type="ARBA" id="ARBA00022777"/>
    </source>
</evidence>
<dbReference type="InterPro" id="IPR003661">
    <property type="entry name" value="HisK_dim/P_dom"/>
</dbReference>
<keyword evidence="6 11" id="KW-0812">Transmembrane</keyword>
<dbReference type="InterPro" id="IPR004358">
    <property type="entry name" value="Sig_transdc_His_kin-like_C"/>
</dbReference>
<comment type="subcellular location">
    <subcellularLocation>
        <location evidence="2">Membrane</location>
    </subcellularLocation>
</comment>
<evidence type="ECO:0000256" key="9">
    <source>
        <dbReference type="ARBA" id="ARBA00023012"/>
    </source>
</evidence>
<keyword evidence="10 11" id="KW-0472">Membrane</keyword>
<dbReference type="InterPro" id="IPR036890">
    <property type="entry name" value="HATPase_C_sf"/>
</dbReference>
<dbReference type="FunFam" id="1.10.287.130:FF:000001">
    <property type="entry name" value="Two-component sensor histidine kinase"/>
    <property type="match status" value="1"/>
</dbReference>
<evidence type="ECO:0000256" key="4">
    <source>
        <dbReference type="ARBA" id="ARBA00022553"/>
    </source>
</evidence>
<dbReference type="Pfam" id="PF00672">
    <property type="entry name" value="HAMP"/>
    <property type="match status" value="1"/>
</dbReference>
<dbReference type="SMART" id="SM00387">
    <property type="entry name" value="HATPase_c"/>
    <property type="match status" value="1"/>
</dbReference>
<dbReference type="PROSITE" id="PS50109">
    <property type="entry name" value="HIS_KIN"/>
    <property type="match status" value="1"/>
</dbReference>
<evidence type="ECO:0000259" key="12">
    <source>
        <dbReference type="PROSITE" id="PS50109"/>
    </source>
</evidence>
<dbReference type="Pfam" id="PF02518">
    <property type="entry name" value="HATPase_c"/>
    <property type="match status" value="1"/>
</dbReference>
<gene>
    <name evidence="14" type="ORF">HGMM_OP2C023</name>
</gene>
<sequence length="446" mass="49782">MAWHLVVTTLLFLVFSLALYASVAHSLYLEIDVTLLSKADELISYAHTGQIDFEKDQIAFSTDDLLIQVSRLDGTVLHKSPNLHEERLPLDVQGYSQGPKLQTISLHDGTSVRVLTNLDTTEEGDPVFVQVATPLRRVSSALGRLRFWLLALAPIVLGLASVGSYFLTDRMLQPLRTMTQTARTISAGNLTQRLPVTTPTDEIGQLATTFNQMFERLHQAFEHQRRFVSNASHELRTPLTVLRGQLEVALRKARSPEEYRQTLQTALAQAERLSRLTEQLLLLARTESAGWISHRKPIRLDRLSLEVCQELRPLAEHKQLLLETACSSPIVVQGDAELLRQAIFNLLDNAIKYTPAGGRVRLSLDHQDGRARLTITDTGVGIPADDLPHIFERFYRVDKARSVGGVGLGLALVHEIITRHHGDIRVASVLHHGTTFTVSLPTDPQR</sequence>
<dbReference type="PANTHER" id="PTHR45436">
    <property type="entry name" value="SENSOR HISTIDINE KINASE YKOH"/>
    <property type="match status" value="1"/>
</dbReference>
<evidence type="ECO:0000259" key="13">
    <source>
        <dbReference type="PROSITE" id="PS50885"/>
    </source>
</evidence>
<dbReference type="CDD" id="cd00075">
    <property type="entry name" value="HATPase"/>
    <property type="match status" value="1"/>
</dbReference>
<dbReference type="SUPFAM" id="SSF47384">
    <property type="entry name" value="Homodimeric domain of signal transducing histidine kinase"/>
    <property type="match status" value="1"/>
</dbReference>
<dbReference type="FunFam" id="3.30.565.10:FF:000006">
    <property type="entry name" value="Sensor histidine kinase WalK"/>
    <property type="match status" value="1"/>
</dbReference>
<keyword evidence="5" id="KW-0808">Transferase</keyword>
<keyword evidence="9" id="KW-0902">Two-component regulatory system</keyword>
<evidence type="ECO:0000256" key="5">
    <source>
        <dbReference type="ARBA" id="ARBA00022679"/>
    </source>
</evidence>